<comment type="similarity">
    <text evidence="16">Belongs to the G-protein coupled receptor 1 family.</text>
</comment>
<dbReference type="STRING" id="9555.ENSPANP00000010023"/>
<evidence type="ECO:0000256" key="10">
    <source>
        <dbReference type="ARBA" id="ARBA00023180"/>
    </source>
</evidence>
<dbReference type="OMA" id="NVTHCYN"/>
<dbReference type="PRINTS" id="PR00526">
    <property type="entry name" value="FMETLEUPHER"/>
</dbReference>
<dbReference type="InterPro" id="IPR000276">
    <property type="entry name" value="GPCR_Rhodpsn"/>
</dbReference>
<evidence type="ECO:0000256" key="8">
    <source>
        <dbReference type="ARBA" id="ARBA00023157"/>
    </source>
</evidence>
<dbReference type="GO" id="GO:0050728">
    <property type="term" value="P:negative regulation of inflammatory response"/>
    <property type="evidence" value="ECO:0007669"/>
    <property type="project" value="Ensembl"/>
</dbReference>
<proteinExistence type="inferred from homology"/>
<dbReference type="Pfam" id="PF00001">
    <property type="entry name" value="7tm_1"/>
    <property type="match status" value="1"/>
</dbReference>
<keyword evidence="11 16" id="KW-0807">Transducer</keyword>
<dbReference type="GO" id="GO:0004982">
    <property type="term" value="F:N-formyl peptide receptor activity"/>
    <property type="evidence" value="ECO:0007669"/>
    <property type="project" value="TreeGrafter"/>
</dbReference>
<dbReference type="GO" id="GO:1904646">
    <property type="term" value="P:cellular response to amyloid-beta"/>
    <property type="evidence" value="ECO:0007669"/>
    <property type="project" value="Ensembl"/>
</dbReference>
<dbReference type="GO" id="GO:0005124">
    <property type="term" value="F:scavenger receptor binding"/>
    <property type="evidence" value="ECO:0007669"/>
    <property type="project" value="Ensembl"/>
</dbReference>
<feature type="transmembrane region" description="Helical" evidence="18">
    <location>
        <begin position="111"/>
        <end position="139"/>
    </location>
</feature>
<keyword evidence="8" id="KW-1015">Disulfide bond</keyword>
<evidence type="ECO:0000313" key="21">
    <source>
        <dbReference type="Proteomes" id="UP000028761"/>
    </source>
</evidence>
<evidence type="ECO:0000256" key="7">
    <source>
        <dbReference type="ARBA" id="ARBA00023136"/>
    </source>
</evidence>
<dbReference type="GO" id="GO:0007193">
    <property type="term" value="P:adenylate cyclase-inhibiting G protein-coupled receptor signaling pathway"/>
    <property type="evidence" value="ECO:0007669"/>
    <property type="project" value="Ensembl"/>
</dbReference>
<dbReference type="GO" id="GO:0005737">
    <property type="term" value="C:cytoplasm"/>
    <property type="evidence" value="ECO:0007669"/>
    <property type="project" value="Ensembl"/>
</dbReference>
<dbReference type="GO" id="GO:0090026">
    <property type="term" value="P:positive regulation of monocyte chemotaxis"/>
    <property type="evidence" value="ECO:0007669"/>
    <property type="project" value="Ensembl"/>
</dbReference>
<comment type="similarity">
    <text evidence="12">Belongs to the chemokine-like receptor (CMKLR) family.</text>
</comment>
<dbReference type="GO" id="GO:0005886">
    <property type="term" value="C:plasma membrane"/>
    <property type="evidence" value="ECO:0007669"/>
    <property type="project" value="UniProtKB-SubCell"/>
</dbReference>
<dbReference type="GO" id="GO:0004875">
    <property type="term" value="F:complement receptor activity"/>
    <property type="evidence" value="ECO:0007669"/>
    <property type="project" value="TreeGrafter"/>
</dbReference>
<reference evidence="20 21" key="1">
    <citation type="submission" date="2012-03" db="EMBL/GenBank/DDBJ databases">
        <title>Whole Genome Assembly of Papio anubis.</title>
        <authorList>
            <person name="Liu Y.L."/>
            <person name="Abraham K.A."/>
            <person name="Akbar H.A."/>
            <person name="Ali S.A."/>
            <person name="Anosike U.A."/>
            <person name="Aqrawi P.A."/>
            <person name="Arias F.A."/>
            <person name="Attaway T.A."/>
            <person name="Awwad R.A."/>
            <person name="Babu C.B."/>
            <person name="Bandaranaike D.B."/>
            <person name="Battles P.B."/>
            <person name="Bell A.B."/>
            <person name="Beltran B.B."/>
            <person name="Berhane-Mersha D.B."/>
            <person name="Bess C.B."/>
            <person name="Bickham C.B."/>
            <person name="Bolden T.B."/>
            <person name="Carter K.C."/>
            <person name="Chau D.C."/>
            <person name="Chavez A.C."/>
            <person name="Clerc-Blankenburg K.C."/>
            <person name="Coyle M.C."/>
            <person name="Dao M.D."/>
            <person name="Davila M.L.D."/>
            <person name="Davy-Carroll L.D."/>
            <person name="Denson S.D."/>
            <person name="Dinh H.D."/>
            <person name="Fernandez S.F."/>
            <person name="Fernando P.F."/>
            <person name="Forbes L.F."/>
            <person name="Francis C.F."/>
            <person name="Francisco L.F."/>
            <person name="Fu Q.F."/>
            <person name="Garcia-Iii R.G."/>
            <person name="Garrett T.G."/>
            <person name="Gross S.G."/>
            <person name="Gubbala S.G."/>
            <person name="Hirani K.H."/>
            <person name="Hogues M.H."/>
            <person name="Hollins B.H."/>
            <person name="Jackson L.J."/>
            <person name="Javaid M.J."/>
            <person name="Jhangiani S.J."/>
            <person name="Johnson A.J."/>
            <person name="Johnson B.J."/>
            <person name="Jones J.J."/>
            <person name="Joshi V.J."/>
            <person name="Kalu J.K."/>
            <person name="Khan N.K."/>
            <person name="Korchina V.K."/>
            <person name="Kovar C.K."/>
            <person name="Lago L.L."/>
            <person name="Lara F.L."/>
            <person name="Le T.-K.L."/>
            <person name="Lee S.L."/>
            <person name="Legall-Iii F.L."/>
            <person name="Lemon S.L."/>
            <person name="Liu J.L."/>
            <person name="Liu Y.-S.L."/>
            <person name="Liyanage D.L."/>
            <person name="Lopez J.L."/>
            <person name="Lorensuhewa L.L."/>
            <person name="Mata R.M."/>
            <person name="Mathew T.M."/>
            <person name="Mercado C.M."/>
            <person name="Mercado I.M."/>
            <person name="Morales K.M."/>
            <person name="Morgan M.M."/>
            <person name="Munidasa M.M."/>
            <person name="Ngo D.N."/>
            <person name="Nguyen L.N."/>
            <person name="Nguyen T.N."/>
            <person name="Nguyen N.N."/>
            <person name="Obregon M.O."/>
            <person name="Okwuonu G.O."/>
            <person name="Ongeri F.O."/>
            <person name="Onwere C.O."/>
            <person name="Osifeso I.O."/>
            <person name="Parra A.P."/>
            <person name="Patil S.P."/>
            <person name="Perez A.P."/>
            <person name="Perez Y.P."/>
            <person name="Pham C.P."/>
            <person name="Pu L.-L.P."/>
            <person name="Puazo M.P."/>
            <person name="Quiroz J.Q."/>
            <person name="Rouhana J.R."/>
            <person name="Ruiz M.R."/>
            <person name="Ruiz S.-J.R."/>
            <person name="Saada N.S."/>
            <person name="Santibanez J.S."/>
            <person name="Scheel M.S."/>
            <person name="Schneider B.S."/>
            <person name="Simmons D.S."/>
            <person name="Sisson I.S."/>
            <person name="Tang L.-Y.T."/>
            <person name="Thornton R.T."/>
            <person name="Tisius J.T."/>
            <person name="Toledanes G.T."/>
            <person name="Trejos Z.T."/>
            <person name="Usmani K.U."/>
            <person name="Varghese R.V."/>
            <person name="Vattathil S.V."/>
            <person name="Vee V.V."/>
            <person name="Walker D.W."/>
            <person name="Weissenberger G.W."/>
            <person name="White C.W."/>
            <person name="Williams A.W."/>
            <person name="Woodworth J.W."/>
            <person name="Wright R.W."/>
            <person name="Zhu Y.Z."/>
            <person name="Han Y.H."/>
            <person name="Newsham I.N."/>
            <person name="Nazareth L.N."/>
            <person name="Worley K.W."/>
            <person name="Muzny D.M."/>
            <person name="Rogers J.R."/>
            <person name="Gibbs R.G."/>
        </authorList>
    </citation>
    <scope>NUCLEOTIDE SEQUENCE [LARGE SCALE GENOMIC DNA]</scope>
</reference>
<feature type="transmembrane region" description="Helical" evidence="18">
    <location>
        <begin position="159"/>
        <end position="182"/>
    </location>
</feature>
<dbReference type="FunFam" id="1.20.1070.10:FF:000034">
    <property type="entry name" value="G-protein coupled receptor 1"/>
    <property type="match status" value="1"/>
</dbReference>
<dbReference type="InterPro" id="IPR017452">
    <property type="entry name" value="GPCR_Rhodpsn_7TM"/>
</dbReference>
<evidence type="ECO:0000256" key="5">
    <source>
        <dbReference type="ARBA" id="ARBA00022989"/>
    </source>
</evidence>
<dbReference type="GeneTree" id="ENSGT01140000282544"/>
<evidence type="ECO:0000256" key="9">
    <source>
        <dbReference type="ARBA" id="ARBA00023170"/>
    </source>
</evidence>
<comment type="subcellular location">
    <subcellularLocation>
        <location evidence="1">Cell membrane</location>
        <topology evidence="1">Multi-pass membrane protein</topology>
    </subcellularLocation>
</comment>
<dbReference type="GO" id="GO:0042742">
    <property type="term" value="P:defense response to bacterium"/>
    <property type="evidence" value="ECO:0007669"/>
    <property type="project" value="Ensembl"/>
</dbReference>
<dbReference type="GO" id="GO:0006935">
    <property type="term" value="P:chemotaxis"/>
    <property type="evidence" value="ECO:0007669"/>
    <property type="project" value="UniProtKB-KW"/>
</dbReference>
<dbReference type="GO" id="GO:0070374">
    <property type="term" value="P:positive regulation of ERK1 and ERK2 cascade"/>
    <property type="evidence" value="ECO:0007669"/>
    <property type="project" value="Ensembl"/>
</dbReference>
<evidence type="ECO:0000256" key="3">
    <source>
        <dbReference type="ARBA" id="ARBA00022500"/>
    </source>
</evidence>
<dbReference type="GO" id="GO:0006954">
    <property type="term" value="P:inflammatory response"/>
    <property type="evidence" value="ECO:0007669"/>
    <property type="project" value="TreeGrafter"/>
</dbReference>
<accession>A0A0A0MWP6</accession>
<dbReference type="GO" id="GO:0045089">
    <property type="term" value="P:positive regulation of innate immune response"/>
    <property type="evidence" value="ECO:0007669"/>
    <property type="project" value="Ensembl"/>
</dbReference>
<dbReference type="CDD" id="cd15117">
    <property type="entry name" value="7tmA_FPR-like"/>
    <property type="match status" value="1"/>
</dbReference>
<name>A0A0A0MWP6_PAPAN</name>
<dbReference type="Ensembl" id="ENSPANT00000017293.3">
    <property type="protein sequence ID" value="ENSPANP00000010023.2"/>
    <property type="gene ID" value="ENSPANG00000009326.3"/>
</dbReference>
<dbReference type="GO" id="GO:0019722">
    <property type="term" value="P:calcium-mediated signaling"/>
    <property type="evidence" value="ECO:0007669"/>
    <property type="project" value="Ensembl"/>
</dbReference>
<keyword evidence="21" id="KW-1185">Reference proteome</keyword>
<dbReference type="Bgee" id="ENSPANG00000009326">
    <property type="expression patterns" value="Expressed in bone marrow and 6 other cell types or tissues"/>
</dbReference>
<dbReference type="InterPro" id="IPR000826">
    <property type="entry name" value="Formyl_rcpt-rel"/>
</dbReference>
<keyword evidence="4 16" id="KW-0812">Transmembrane</keyword>
<keyword evidence="3" id="KW-0145">Chemotaxis</keyword>
<keyword evidence="2" id="KW-1003">Cell membrane</keyword>
<evidence type="ECO:0000256" key="15">
    <source>
        <dbReference type="ARBA" id="ARBA00042498"/>
    </source>
</evidence>
<evidence type="ECO:0000259" key="19">
    <source>
        <dbReference type="PROSITE" id="PS50262"/>
    </source>
</evidence>
<dbReference type="HOGENOM" id="CLU_009579_8_0_1"/>
<dbReference type="Gene3D" id="1.20.1070.10">
    <property type="entry name" value="Rhodopsin 7-helix transmembrane proteins"/>
    <property type="match status" value="1"/>
</dbReference>
<evidence type="ECO:0000313" key="20">
    <source>
        <dbReference type="Ensembl" id="ENSPANP00000010023.2"/>
    </source>
</evidence>
<protein>
    <recommendedName>
        <fullName evidence="13">N-formyl peptide receptor 2</fullName>
    </recommendedName>
    <alternativeName>
        <fullName evidence="15">FMLP-related receptor I</fullName>
    </alternativeName>
    <alternativeName>
        <fullName evidence="14">Formyl peptide receptor-like 1</fullName>
    </alternativeName>
</protein>
<dbReference type="GO" id="GO:0007200">
    <property type="term" value="P:phospholipase C-activating G protein-coupled receptor signaling pathway"/>
    <property type="evidence" value="ECO:0007669"/>
    <property type="project" value="TreeGrafter"/>
</dbReference>
<keyword evidence="7 18" id="KW-0472">Membrane</keyword>
<reference evidence="20" key="3">
    <citation type="submission" date="2025-09" db="UniProtKB">
        <authorList>
            <consortium name="Ensembl"/>
        </authorList>
    </citation>
    <scope>IDENTIFICATION</scope>
</reference>
<reference evidence="20" key="2">
    <citation type="submission" date="2025-08" db="UniProtKB">
        <authorList>
            <consortium name="Ensembl"/>
        </authorList>
    </citation>
    <scope>IDENTIFICATION</scope>
</reference>
<evidence type="ECO:0000256" key="2">
    <source>
        <dbReference type="ARBA" id="ARBA00022475"/>
    </source>
</evidence>
<dbReference type="Proteomes" id="UP000028761">
    <property type="component" value="Chromosome 20"/>
</dbReference>
<evidence type="ECO:0000256" key="13">
    <source>
        <dbReference type="ARBA" id="ARBA00040817"/>
    </source>
</evidence>
<dbReference type="PANTHER" id="PTHR24225">
    <property type="entry name" value="CHEMOTACTIC RECEPTOR"/>
    <property type="match status" value="1"/>
</dbReference>
<evidence type="ECO:0000256" key="12">
    <source>
        <dbReference type="ARBA" id="ARBA00025736"/>
    </source>
</evidence>
<evidence type="ECO:0000256" key="4">
    <source>
        <dbReference type="ARBA" id="ARBA00022692"/>
    </source>
</evidence>
<keyword evidence="9 16" id="KW-0675">Receptor</keyword>
<dbReference type="PROSITE" id="PS50262">
    <property type="entry name" value="G_PROTEIN_RECEP_F1_2"/>
    <property type="match status" value="1"/>
</dbReference>
<feature type="compositionally biased region" description="Polar residues" evidence="17">
    <location>
        <begin position="347"/>
        <end position="359"/>
    </location>
</feature>
<dbReference type="GO" id="GO:0007204">
    <property type="term" value="P:positive regulation of cytosolic calcium ion concentration"/>
    <property type="evidence" value="ECO:0007669"/>
    <property type="project" value="TreeGrafter"/>
</dbReference>
<evidence type="ECO:0000256" key="1">
    <source>
        <dbReference type="ARBA" id="ARBA00004651"/>
    </source>
</evidence>
<evidence type="ECO:0000256" key="18">
    <source>
        <dbReference type="SAM" id="Phobius"/>
    </source>
</evidence>
<feature type="transmembrane region" description="Helical" evidence="18">
    <location>
        <begin position="306"/>
        <end position="323"/>
    </location>
</feature>
<feature type="domain" description="G-protein coupled receptors family 1 profile" evidence="19">
    <location>
        <begin position="61"/>
        <end position="320"/>
    </location>
</feature>
<evidence type="ECO:0000256" key="11">
    <source>
        <dbReference type="ARBA" id="ARBA00023224"/>
    </source>
</evidence>
<sequence length="369" mass="40818">MVPQLRNGHCWNVSGAGKMETNLSTPLNEHEEASYESAGYTVLQILPLVVLGVTFVLGVLGNGLVIWVAGFRMTRTVTTICYLNLALADFSFTATLPFLIVSMAMGEKWPFGWFLCKLIHIVVDINLFGSVFLIGFIALDRCICVLHPVWAQNHRTVSLAIKVIIGPWILALVLTLPVFLFLTTVTIPNGDTYCTFNFASWGDTPEKRKNVAITMLTARGIIRFVIGFSMPMSIVAICYGLIAAKIHKKGMIKSSRPLRVLTAVVASFFICWFPFQLVALLSTVWLKEMLLEGKYKIIDILVNPTSSLAFFNSCLNPMLYVFVGQDFRERLIHSLPTSLERALSEDSAPTNDTAANSASPPAETELQAM</sequence>
<gene>
    <name evidence="20" type="primary">FPR2</name>
</gene>
<dbReference type="AlphaFoldDB" id="A0A0A0MWP6"/>
<organism evidence="20 21">
    <name type="scientific">Papio anubis</name>
    <name type="common">Olive baboon</name>
    <dbReference type="NCBI Taxonomy" id="9555"/>
    <lineage>
        <taxon>Eukaryota</taxon>
        <taxon>Metazoa</taxon>
        <taxon>Chordata</taxon>
        <taxon>Craniata</taxon>
        <taxon>Vertebrata</taxon>
        <taxon>Euteleostomi</taxon>
        <taxon>Mammalia</taxon>
        <taxon>Eutheria</taxon>
        <taxon>Euarchontoglires</taxon>
        <taxon>Primates</taxon>
        <taxon>Haplorrhini</taxon>
        <taxon>Catarrhini</taxon>
        <taxon>Cercopithecidae</taxon>
        <taxon>Cercopithecinae</taxon>
        <taxon>Papio</taxon>
    </lineage>
</organism>
<evidence type="ECO:0000256" key="17">
    <source>
        <dbReference type="SAM" id="MobiDB-lite"/>
    </source>
</evidence>
<keyword evidence="5 18" id="KW-1133">Transmembrane helix</keyword>
<dbReference type="GO" id="GO:0001540">
    <property type="term" value="F:amyloid-beta binding"/>
    <property type="evidence" value="ECO:0007669"/>
    <property type="project" value="Ensembl"/>
</dbReference>
<keyword evidence="6 16" id="KW-0297">G-protein coupled receptor</keyword>
<dbReference type="PRINTS" id="PR00237">
    <property type="entry name" value="GPCRRHODOPSN"/>
</dbReference>
<feature type="transmembrane region" description="Helical" evidence="18">
    <location>
        <begin position="221"/>
        <end position="242"/>
    </location>
</feature>
<dbReference type="PROSITE" id="PS00237">
    <property type="entry name" value="G_PROTEIN_RECEP_F1_1"/>
    <property type="match status" value="1"/>
</dbReference>
<feature type="transmembrane region" description="Helical" evidence="18">
    <location>
        <begin position="81"/>
        <end position="105"/>
    </location>
</feature>
<dbReference type="GO" id="GO:0050766">
    <property type="term" value="P:positive regulation of phagocytosis"/>
    <property type="evidence" value="ECO:0007669"/>
    <property type="project" value="Ensembl"/>
</dbReference>
<dbReference type="eggNOG" id="KOG3656">
    <property type="taxonomic scope" value="Eukaryota"/>
</dbReference>
<dbReference type="PANTHER" id="PTHR24225:SF0">
    <property type="entry name" value="N-FORMYL PEPTIDE RECEPTOR 2"/>
    <property type="match status" value="1"/>
</dbReference>
<keyword evidence="10" id="KW-0325">Glycoprotein</keyword>
<evidence type="ECO:0000256" key="14">
    <source>
        <dbReference type="ARBA" id="ARBA00041653"/>
    </source>
</evidence>
<feature type="region of interest" description="Disordered" evidence="17">
    <location>
        <begin position="343"/>
        <end position="369"/>
    </location>
</feature>
<feature type="transmembrane region" description="Helical" evidence="18">
    <location>
        <begin position="263"/>
        <end position="286"/>
    </location>
</feature>
<dbReference type="SUPFAM" id="SSF81321">
    <property type="entry name" value="Family A G protein-coupled receptor-like"/>
    <property type="match status" value="1"/>
</dbReference>
<evidence type="ECO:0000256" key="6">
    <source>
        <dbReference type="ARBA" id="ARBA00023040"/>
    </source>
</evidence>
<feature type="transmembrane region" description="Helical" evidence="18">
    <location>
        <begin position="45"/>
        <end position="69"/>
    </location>
</feature>
<evidence type="ECO:0000256" key="16">
    <source>
        <dbReference type="RuleBase" id="RU000688"/>
    </source>
</evidence>